<dbReference type="Proteomes" id="UP000182658">
    <property type="component" value="Unassembled WGS sequence"/>
</dbReference>
<organism evidence="1 2">
    <name type="scientific">Coniochaeta ligniaria NRRL 30616</name>
    <dbReference type="NCBI Taxonomy" id="1408157"/>
    <lineage>
        <taxon>Eukaryota</taxon>
        <taxon>Fungi</taxon>
        <taxon>Dikarya</taxon>
        <taxon>Ascomycota</taxon>
        <taxon>Pezizomycotina</taxon>
        <taxon>Sordariomycetes</taxon>
        <taxon>Sordariomycetidae</taxon>
        <taxon>Coniochaetales</taxon>
        <taxon>Coniochaetaceae</taxon>
        <taxon>Coniochaeta</taxon>
    </lineage>
</organism>
<gene>
    <name evidence="1" type="ORF">CONLIGDRAFT_628388</name>
</gene>
<proteinExistence type="predicted"/>
<reference evidence="1 2" key="1">
    <citation type="submission" date="2016-10" db="EMBL/GenBank/DDBJ databases">
        <title>Draft genome sequence of Coniochaeta ligniaria NRRL30616, a lignocellulolytic fungus for bioabatement of inhibitors in plant biomass hydrolysates.</title>
        <authorList>
            <consortium name="DOE Joint Genome Institute"/>
            <person name="Jimenez D.J."/>
            <person name="Hector R.E."/>
            <person name="Riley R."/>
            <person name="Sun H."/>
            <person name="Grigoriev I.V."/>
            <person name="Van Elsas J.D."/>
            <person name="Nichols N.N."/>
        </authorList>
    </citation>
    <scope>NUCLEOTIDE SEQUENCE [LARGE SCALE GENOMIC DNA]</scope>
    <source>
        <strain evidence="1 2">NRRL 30616</strain>
    </source>
</reference>
<protein>
    <submittedName>
        <fullName evidence="1">Uncharacterized protein</fullName>
    </submittedName>
</protein>
<dbReference type="AlphaFoldDB" id="A0A1J7JJC9"/>
<evidence type="ECO:0000313" key="1">
    <source>
        <dbReference type="EMBL" id="OIW33481.1"/>
    </source>
</evidence>
<name>A0A1J7JJC9_9PEZI</name>
<sequence length="71" mass="7838">MMKSPNQGTSWIPESMYFSTPATATWYALGHSATVATNHTAVPYPGKLLGFCCQSRTFTLKLQVVLCSHDR</sequence>
<accession>A0A1J7JJC9</accession>
<keyword evidence="2" id="KW-1185">Reference proteome</keyword>
<dbReference type="InParanoid" id="A0A1J7JJC9"/>
<evidence type="ECO:0000313" key="2">
    <source>
        <dbReference type="Proteomes" id="UP000182658"/>
    </source>
</evidence>
<dbReference type="EMBL" id="KV875094">
    <property type="protein sequence ID" value="OIW33481.1"/>
    <property type="molecule type" value="Genomic_DNA"/>
</dbReference>